<dbReference type="Proteomes" id="UP001576780">
    <property type="component" value="Unassembled WGS sequence"/>
</dbReference>
<comment type="caution">
    <text evidence="1">The sequence shown here is derived from an EMBL/GenBank/DDBJ whole genome shotgun (WGS) entry which is preliminary data.</text>
</comment>
<evidence type="ECO:0000313" key="2">
    <source>
        <dbReference type="Proteomes" id="UP001576780"/>
    </source>
</evidence>
<evidence type="ECO:0000313" key="1">
    <source>
        <dbReference type="EMBL" id="MFB2837119.1"/>
    </source>
</evidence>
<dbReference type="RefSeq" id="WP_413279476.1">
    <property type="nucleotide sequence ID" value="NZ_JBHFNT010000195.1"/>
</dbReference>
<accession>A0ABV4WPV8</accession>
<reference evidence="1 2" key="1">
    <citation type="submission" date="2024-09" db="EMBL/GenBank/DDBJ databases">
        <title>Floridaenema gen nov. (Aerosakkonemataceae, Aerosakkonematales ord. nov., Cyanobacteria) from benthic tropical and subtropical fresh waters, with the description of four new species.</title>
        <authorList>
            <person name="Moretto J.A."/>
            <person name="Berthold D.E."/>
            <person name="Lefler F.W."/>
            <person name="Huang I.-S."/>
            <person name="Laughinghouse H. IV."/>
        </authorList>
    </citation>
    <scope>NUCLEOTIDE SEQUENCE [LARGE SCALE GENOMIC DNA]</scope>
    <source>
        <strain evidence="1 2">BLCC-F167</strain>
    </source>
</reference>
<dbReference type="EMBL" id="JBHFNT010000195">
    <property type="protein sequence ID" value="MFB2837119.1"/>
    <property type="molecule type" value="Genomic_DNA"/>
</dbReference>
<name>A0ABV4WPV8_9CYAN</name>
<sequence>MNRILLVLLTRPTLLGSILSLFVTINPAQASEIISQTAETNKQDLVCSPSVHTKKLVCVKKSSLPIALVTPTNVQPGEDNTPMLDFTEEESDAAVTLFGCDCPACIRSLRQLRGQPT</sequence>
<keyword evidence="2" id="KW-1185">Reference proteome</keyword>
<proteinExistence type="predicted"/>
<organism evidence="1 2">
    <name type="scientific">Floridaenema evergladense BLCC-F167</name>
    <dbReference type="NCBI Taxonomy" id="3153639"/>
    <lineage>
        <taxon>Bacteria</taxon>
        <taxon>Bacillati</taxon>
        <taxon>Cyanobacteriota</taxon>
        <taxon>Cyanophyceae</taxon>
        <taxon>Oscillatoriophycideae</taxon>
        <taxon>Aerosakkonematales</taxon>
        <taxon>Aerosakkonemataceae</taxon>
        <taxon>Floridanema</taxon>
        <taxon>Floridanema evergladense</taxon>
    </lineage>
</organism>
<evidence type="ECO:0008006" key="3">
    <source>
        <dbReference type="Google" id="ProtNLM"/>
    </source>
</evidence>
<protein>
    <recommendedName>
        <fullName evidence="3">Secreted protein</fullName>
    </recommendedName>
</protein>
<gene>
    <name evidence="1" type="ORF">ACE1CA_21550</name>
</gene>